<dbReference type="PANTHER" id="PTHR43112:SF3">
    <property type="entry name" value="FERREDOXIN-2, CHLOROPLASTIC"/>
    <property type="match status" value="1"/>
</dbReference>
<dbReference type="EMBL" id="JAYKXN010000001">
    <property type="protein sequence ID" value="KAK7318748.1"/>
    <property type="molecule type" value="Genomic_DNA"/>
</dbReference>
<evidence type="ECO:0000256" key="4">
    <source>
        <dbReference type="ARBA" id="ARBA00022448"/>
    </source>
</evidence>
<dbReference type="Proteomes" id="UP001359559">
    <property type="component" value="Unassembled WGS sequence"/>
</dbReference>
<dbReference type="Pfam" id="PF00111">
    <property type="entry name" value="Fer2"/>
    <property type="match status" value="1"/>
</dbReference>
<dbReference type="FunFam" id="3.10.20.30:FF:000014">
    <property type="entry name" value="Ferredoxin"/>
    <property type="match status" value="1"/>
</dbReference>
<gene>
    <name evidence="13" type="ORF">RJT34_03455</name>
</gene>
<keyword evidence="4 11" id="KW-0813">Transport</keyword>
<feature type="domain" description="2Fe-2S ferredoxin-type" evidence="12">
    <location>
        <begin position="151"/>
        <end position="241"/>
    </location>
</feature>
<keyword evidence="7 11" id="KW-0479">Metal-binding</keyword>
<evidence type="ECO:0000256" key="2">
    <source>
        <dbReference type="ARBA" id="ARBA00004229"/>
    </source>
</evidence>
<dbReference type="GO" id="GO:0009570">
    <property type="term" value="C:chloroplast stroma"/>
    <property type="evidence" value="ECO:0007669"/>
    <property type="project" value="TreeGrafter"/>
</dbReference>
<dbReference type="CDD" id="cd00207">
    <property type="entry name" value="fer2"/>
    <property type="match status" value="1"/>
</dbReference>
<reference evidence="13 14" key="1">
    <citation type="submission" date="2024-01" db="EMBL/GenBank/DDBJ databases">
        <title>The genomes of 5 underutilized Papilionoideae crops provide insights into root nodulation and disease resistance.</title>
        <authorList>
            <person name="Yuan L."/>
        </authorList>
    </citation>
    <scope>NUCLEOTIDE SEQUENCE [LARGE SCALE GENOMIC DNA]</scope>
    <source>
        <strain evidence="13">LY-2023</strain>
        <tissue evidence="13">Leaf</tissue>
    </source>
</reference>
<dbReference type="PROSITE" id="PS00197">
    <property type="entry name" value="2FE2S_FER_1"/>
    <property type="match status" value="1"/>
</dbReference>
<dbReference type="GO" id="GO:0022900">
    <property type="term" value="P:electron transport chain"/>
    <property type="evidence" value="ECO:0007669"/>
    <property type="project" value="InterPro"/>
</dbReference>
<keyword evidence="5 11" id="KW-0150">Chloroplast</keyword>
<evidence type="ECO:0000256" key="5">
    <source>
        <dbReference type="ARBA" id="ARBA00022528"/>
    </source>
</evidence>
<keyword evidence="8 11" id="KW-0249">Electron transport</keyword>
<evidence type="ECO:0000313" key="14">
    <source>
        <dbReference type="Proteomes" id="UP001359559"/>
    </source>
</evidence>
<dbReference type="InterPro" id="IPR012675">
    <property type="entry name" value="Beta-grasp_dom_sf"/>
</dbReference>
<sequence>MHKLHKGYMGPLMLALVGGGSKCIGKDPIISQVGPSCSKKYLELALNPDEKLLTTTVTEGRSVVKRAPIDKVRGPFICGSGGCRYTSPSTLAQDPCFGAMAMSTVAFSGAMMSTSFLRKQQPVKAFPNMGESVFGVKGGARGGRVTAMATYTVKLITPSGEKVIQCADDNYILDAAEEAGIDLPYSCRAGACSSCAGKVVEGSVDQSDQNFLDDDQIDDGFVLTCVAYPKSNVVLQTNKEDELI</sequence>
<dbReference type="NCBIfam" id="TIGR02008">
    <property type="entry name" value="fdx_plant"/>
    <property type="match status" value="1"/>
</dbReference>
<evidence type="ECO:0000256" key="8">
    <source>
        <dbReference type="ARBA" id="ARBA00022982"/>
    </source>
</evidence>
<proteinExistence type="inferred from homology"/>
<comment type="similarity">
    <text evidence="3 11">Belongs to the 2Fe2S plant-type ferredoxin family.</text>
</comment>
<name>A0AAN9KM78_CLITE</name>
<keyword evidence="14" id="KW-1185">Reference proteome</keyword>
<dbReference type="GO" id="GO:0009055">
    <property type="term" value="F:electron transfer activity"/>
    <property type="evidence" value="ECO:0007669"/>
    <property type="project" value="InterPro"/>
</dbReference>
<dbReference type="InterPro" id="IPR006058">
    <property type="entry name" value="2Fe2S_fd_BS"/>
</dbReference>
<keyword evidence="9 11" id="KW-0408">Iron</keyword>
<dbReference type="Gene3D" id="3.10.20.30">
    <property type="match status" value="1"/>
</dbReference>
<evidence type="ECO:0000313" key="13">
    <source>
        <dbReference type="EMBL" id="KAK7318748.1"/>
    </source>
</evidence>
<dbReference type="InterPro" id="IPR036010">
    <property type="entry name" value="2Fe-2S_ferredoxin-like_sf"/>
</dbReference>
<keyword evidence="11" id="KW-0934">Plastid</keyword>
<evidence type="ECO:0000256" key="11">
    <source>
        <dbReference type="RuleBase" id="RU364001"/>
    </source>
</evidence>
<comment type="subcellular location">
    <subcellularLocation>
        <location evidence="2 11">Plastid</location>
        <location evidence="2 11">Chloroplast</location>
    </subcellularLocation>
</comment>
<evidence type="ECO:0000256" key="1">
    <source>
        <dbReference type="ARBA" id="ARBA00003532"/>
    </source>
</evidence>
<evidence type="ECO:0000256" key="10">
    <source>
        <dbReference type="ARBA" id="ARBA00023014"/>
    </source>
</evidence>
<dbReference type="AlphaFoldDB" id="A0AAN9KM78"/>
<keyword evidence="10 11" id="KW-0411">Iron-sulfur</keyword>
<dbReference type="SUPFAM" id="SSF54292">
    <property type="entry name" value="2Fe-2S ferredoxin-like"/>
    <property type="match status" value="1"/>
</dbReference>
<dbReference type="GO" id="GO:0046872">
    <property type="term" value="F:metal ion binding"/>
    <property type="evidence" value="ECO:0007669"/>
    <property type="project" value="UniProtKB-KW"/>
</dbReference>
<comment type="cofactor">
    <cofactor evidence="11">
        <name>[2Fe-2S] cluster</name>
        <dbReference type="ChEBI" id="CHEBI:190135"/>
    </cofactor>
    <text evidence="11">Binds 1 [2Fe-2S] cluster.</text>
</comment>
<evidence type="ECO:0000256" key="3">
    <source>
        <dbReference type="ARBA" id="ARBA00007874"/>
    </source>
</evidence>
<organism evidence="13 14">
    <name type="scientific">Clitoria ternatea</name>
    <name type="common">Butterfly pea</name>
    <dbReference type="NCBI Taxonomy" id="43366"/>
    <lineage>
        <taxon>Eukaryota</taxon>
        <taxon>Viridiplantae</taxon>
        <taxon>Streptophyta</taxon>
        <taxon>Embryophyta</taxon>
        <taxon>Tracheophyta</taxon>
        <taxon>Spermatophyta</taxon>
        <taxon>Magnoliopsida</taxon>
        <taxon>eudicotyledons</taxon>
        <taxon>Gunneridae</taxon>
        <taxon>Pentapetalae</taxon>
        <taxon>rosids</taxon>
        <taxon>fabids</taxon>
        <taxon>Fabales</taxon>
        <taxon>Fabaceae</taxon>
        <taxon>Papilionoideae</taxon>
        <taxon>50 kb inversion clade</taxon>
        <taxon>NPAAA clade</taxon>
        <taxon>indigoferoid/millettioid clade</taxon>
        <taxon>Phaseoleae</taxon>
        <taxon>Clitoria</taxon>
    </lineage>
</organism>
<dbReference type="PANTHER" id="PTHR43112">
    <property type="entry name" value="FERREDOXIN"/>
    <property type="match status" value="1"/>
</dbReference>
<dbReference type="InterPro" id="IPR010241">
    <property type="entry name" value="Fd_pln"/>
</dbReference>
<comment type="caution">
    <text evidence="13">The sequence shown here is derived from an EMBL/GenBank/DDBJ whole genome shotgun (WGS) entry which is preliminary data.</text>
</comment>
<dbReference type="GO" id="GO:0051537">
    <property type="term" value="F:2 iron, 2 sulfur cluster binding"/>
    <property type="evidence" value="ECO:0007669"/>
    <property type="project" value="UniProtKB-KW"/>
</dbReference>
<accession>A0AAN9KM78</accession>
<evidence type="ECO:0000256" key="6">
    <source>
        <dbReference type="ARBA" id="ARBA00022714"/>
    </source>
</evidence>
<comment type="function">
    <text evidence="1 11">Ferredoxins are iron-sulfur proteins that transfer electrons in a wide variety of metabolic reactions.</text>
</comment>
<evidence type="ECO:0000256" key="9">
    <source>
        <dbReference type="ARBA" id="ARBA00023004"/>
    </source>
</evidence>
<protein>
    <recommendedName>
        <fullName evidence="11">Ferredoxin</fullName>
    </recommendedName>
</protein>
<dbReference type="InterPro" id="IPR001041">
    <property type="entry name" value="2Fe-2S_ferredoxin-type"/>
</dbReference>
<keyword evidence="6 11" id="KW-0001">2Fe-2S</keyword>
<evidence type="ECO:0000256" key="7">
    <source>
        <dbReference type="ARBA" id="ARBA00022723"/>
    </source>
</evidence>
<dbReference type="PROSITE" id="PS51085">
    <property type="entry name" value="2FE2S_FER_2"/>
    <property type="match status" value="1"/>
</dbReference>
<evidence type="ECO:0000259" key="12">
    <source>
        <dbReference type="PROSITE" id="PS51085"/>
    </source>
</evidence>